<feature type="transmembrane region" description="Helical" evidence="8">
    <location>
        <begin position="447"/>
        <end position="466"/>
    </location>
</feature>
<feature type="transmembrane region" description="Helical" evidence="8">
    <location>
        <begin position="406"/>
        <end position="435"/>
    </location>
</feature>
<gene>
    <name evidence="10" type="ORF">EJ08DRAFT_171767</name>
</gene>
<feature type="transmembrane region" description="Helical" evidence="8">
    <location>
        <begin position="207"/>
        <end position="226"/>
    </location>
</feature>
<dbReference type="FunFam" id="1.20.1250.20:FF:000484">
    <property type="entry name" value="MFS general substrate transporter"/>
    <property type="match status" value="1"/>
</dbReference>
<name>A0A9P4NU30_9PEZI</name>
<dbReference type="EMBL" id="MU007030">
    <property type="protein sequence ID" value="KAF2431627.1"/>
    <property type="molecule type" value="Genomic_DNA"/>
</dbReference>
<evidence type="ECO:0000256" key="2">
    <source>
        <dbReference type="ARBA" id="ARBA00022448"/>
    </source>
</evidence>
<evidence type="ECO:0000256" key="5">
    <source>
        <dbReference type="ARBA" id="ARBA00023136"/>
    </source>
</evidence>
<dbReference type="Proteomes" id="UP000800235">
    <property type="component" value="Unassembled WGS sequence"/>
</dbReference>
<evidence type="ECO:0000259" key="9">
    <source>
        <dbReference type="PROSITE" id="PS50850"/>
    </source>
</evidence>
<keyword evidence="6" id="KW-0325">Glycoprotein</keyword>
<dbReference type="Gene3D" id="1.20.1250.20">
    <property type="entry name" value="MFS general substrate transporter like domains"/>
    <property type="match status" value="1"/>
</dbReference>
<accession>A0A9P4NU30</accession>
<dbReference type="PROSITE" id="PS50850">
    <property type="entry name" value="MFS"/>
    <property type="match status" value="1"/>
</dbReference>
<evidence type="ECO:0000313" key="10">
    <source>
        <dbReference type="EMBL" id="KAF2431627.1"/>
    </source>
</evidence>
<dbReference type="GO" id="GO:0022857">
    <property type="term" value="F:transmembrane transporter activity"/>
    <property type="evidence" value="ECO:0007669"/>
    <property type="project" value="InterPro"/>
</dbReference>
<dbReference type="SUPFAM" id="SSF103473">
    <property type="entry name" value="MFS general substrate transporter"/>
    <property type="match status" value="1"/>
</dbReference>
<evidence type="ECO:0000256" key="6">
    <source>
        <dbReference type="ARBA" id="ARBA00023180"/>
    </source>
</evidence>
<keyword evidence="5 8" id="KW-0472">Membrane</keyword>
<dbReference type="InterPro" id="IPR020846">
    <property type="entry name" value="MFS_dom"/>
</dbReference>
<feature type="transmembrane region" description="Helical" evidence="8">
    <location>
        <begin position="144"/>
        <end position="165"/>
    </location>
</feature>
<dbReference type="InterPro" id="IPR036259">
    <property type="entry name" value="MFS_trans_sf"/>
</dbReference>
<feature type="transmembrane region" description="Helical" evidence="8">
    <location>
        <begin position="521"/>
        <end position="539"/>
    </location>
</feature>
<evidence type="ECO:0000256" key="3">
    <source>
        <dbReference type="ARBA" id="ARBA00022692"/>
    </source>
</evidence>
<dbReference type="CDD" id="cd17502">
    <property type="entry name" value="MFS_Azr1_MDR_like"/>
    <property type="match status" value="1"/>
</dbReference>
<feature type="transmembrane region" description="Helical" evidence="8">
    <location>
        <begin position="382"/>
        <end position="400"/>
    </location>
</feature>
<comment type="subcellular location">
    <subcellularLocation>
        <location evidence="1">Membrane</location>
        <topology evidence="1">Multi-pass membrane protein</topology>
    </subcellularLocation>
</comment>
<dbReference type="InterPro" id="IPR011701">
    <property type="entry name" value="MFS"/>
</dbReference>
<feature type="transmembrane region" description="Helical" evidence="8">
    <location>
        <begin position="177"/>
        <end position="201"/>
    </location>
</feature>
<dbReference type="PRINTS" id="PR01036">
    <property type="entry name" value="TCRTETB"/>
</dbReference>
<feature type="compositionally biased region" description="Polar residues" evidence="7">
    <location>
        <begin position="1"/>
        <end position="10"/>
    </location>
</feature>
<evidence type="ECO:0000256" key="4">
    <source>
        <dbReference type="ARBA" id="ARBA00022989"/>
    </source>
</evidence>
<feature type="transmembrane region" description="Helical" evidence="8">
    <location>
        <begin position="352"/>
        <end position="373"/>
    </location>
</feature>
<feature type="domain" description="Major facilitator superfamily (MFS) profile" evidence="9">
    <location>
        <begin position="54"/>
        <end position="544"/>
    </location>
</feature>
<comment type="caution">
    <text evidence="10">The sequence shown here is derived from an EMBL/GenBank/DDBJ whole genome shotgun (WGS) entry which is preliminary data.</text>
</comment>
<dbReference type="Pfam" id="PF07690">
    <property type="entry name" value="MFS_1"/>
    <property type="match status" value="1"/>
</dbReference>
<keyword evidence="2" id="KW-0813">Transport</keyword>
<protein>
    <submittedName>
        <fullName evidence="10">MFS general substrate transporter</fullName>
    </submittedName>
</protein>
<feature type="transmembrane region" description="Helical" evidence="8">
    <location>
        <begin position="315"/>
        <end position="340"/>
    </location>
</feature>
<keyword evidence="4 8" id="KW-1133">Transmembrane helix</keyword>
<dbReference type="PANTHER" id="PTHR23501:SF187">
    <property type="entry name" value="MAJOR FACILITATOR SUPERFAMILY (MFS) PROFILE DOMAIN-CONTAINING PROTEIN"/>
    <property type="match status" value="1"/>
</dbReference>
<feature type="transmembrane region" description="Helical" evidence="8">
    <location>
        <begin position="246"/>
        <end position="265"/>
    </location>
</feature>
<keyword evidence="11" id="KW-1185">Reference proteome</keyword>
<reference evidence="10" key="1">
    <citation type="journal article" date="2020" name="Stud. Mycol.">
        <title>101 Dothideomycetes genomes: a test case for predicting lifestyles and emergence of pathogens.</title>
        <authorList>
            <person name="Haridas S."/>
            <person name="Albert R."/>
            <person name="Binder M."/>
            <person name="Bloem J."/>
            <person name="Labutti K."/>
            <person name="Salamov A."/>
            <person name="Andreopoulos B."/>
            <person name="Baker S."/>
            <person name="Barry K."/>
            <person name="Bills G."/>
            <person name="Bluhm B."/>
            <person name="Cannon C."/>
            <person name="Castanera R."/>
            <person name="Culley D."/>
            <person name="Daum C."/>
            <person name="Ezra D."/>
            <person name="Gonzalez J."/>
            <person name="Henrissat B."/>
            <person name="Kuo A."/>
            <person name="Liang C."/>
            <person name="Lipzen A."/>
            <person name="Lutzoni F."/>
            <person name="Magnuson J."/>
            <person name="Mondo S."/>
            <person name="Nolan M."/>
            <person name="Ohm R."/>
            <person name="Pangilinan J."/>
            <person name="Park H.-J."/>
            <person name="Ramirez L."/>
            <person name="Alfaro M."/>
            <person name="Sun H."/>
            <person name="Tritt A."/>
            <person name="Yoshinaga Y."/>
            <person name="Zwiers L.-H."/>
            <person name="Turgeon B."/>
            <person name="Goodwin S."/>
            <person name="Spatafora J."/>
            <person name="Crous P."/>
            <person name="Grigoriev I."/>
        </authorList>
    </citation>
    <scope>NUCLEOTIDE SEQUENCE</scope>
    <source>
        <strain evidence="10">CBS 130266</strain>
    </source>
</reference>
<sequence length="569" mass="61399">MATQGSTKASLSEKRDDSPAAHSSPSSDTELPASKGTDDKVVEKTKYSWRFWAIFLSLSVTSLLAAVESTVTSTALPIISADLNAGELYIWFVNAYFLTSTAFLPLFGQIADVFGRRWLTISIVAIFVLGSGISGGAQNTGMLIAGRAVQGIGGGGINLMIDLIVCDLVPLRERGNFMAIIFAIFAVGTSLGPFIGGAIVQHASWRWVFWINLPIGGVALALLFAFLHVKNNSTQTLAKKIGRIDFIGNGILITAVTSILIALTYGGTRFSWSSWRVVLPLVLGFLGIIGFAFFESSNFVVEPTMPPHLFKNRTAATAYFLTFIHALFSFWVIYFLPVYFQGVLQTSPSRSGVLLLPTVVTIVPGGLVAGVILSKFGRYKPLHIIGFALMTLGIGLFIKLDAKSHLAVYVVLQIIAGIGSGLVLTTLLAAIQAALTDKDTALSTGAWAFVRSFGTIWGVAIPAAIFNSRSDSLSHRVVDTTARNLVSQGQAYSHASRDFLNGLDAVTKGEVISVFSDSLRLVWIVAVVFVGFAFFTVFLEREIKLRVENDTEFGIKDQPEKPSEHHISV</sequence>
<organism evidence="10 11">
    <name type="scientific">Tothia fuscella</name>
    <dbReference type="NCBI Taxonomy" id="1048955"/>
    <lineage>
        <taxon>Eukaryota</taxon>
        <taxon>Fungi</taxon>
        <taxon>Dikarya</taxon>
        <taxon>Ascomycota</taxon>
        <taxon>Pezizomycotina</taxon>
        <taxon>Dothideomycetes</taxon>
        <taxon>Pleosporomycetidae</taxon>
        <taxon>Venturiales</taxon>
        <taxon>Cylindrosympodiaceae</taxon>
        <taxon>Tothia</taxon>
    </lineage>
</organism>
<keyword evidence="3 8" id="KW-0812">Transmembrane</keyword>
<feature type="transmembrane region" description="Helical" evidence="8">
    <location>
        <begin position="119"/>
        <end position="138"/>
    </location>
</feature>
<feature type="transmembrane region" description="Helical" evidence="8">
    <location>
        <begin position="88"/>
        <end position="107"/>
    </location>
</feature>
<dbReference type="OrthoDB" id="10021397at2759"/>
<dbReference type="GO" id="GO:0005886">
    <property type="term" value="C:plasma membrane"/>
    <property type="evidence" value="ECO:0007669"/>
    <property type="project" value="TreeGrafter"/>
</dbReference>
<evidence type="ECO:0000313" key="11">
    <source>
        <dbReference type="Proteomes" id="UP000800235"/>
    </source>
</evidence>
<proteinExistence type="predicted"/>
<feature type="region of interest" description="Disordered" evidence="7">
    <location>
        <begin position="1"/>
        <end position="37"/>
    </location>
</feature>
<evidence type="ECO:0000256" key="8">
    <source>
        <dbReference type="SAM" id="Phobius"/>
    </source>
</evidence>
<feature type="transmembrane region" description="Helical" evidence="8">
    <location>
        <begin position="277"/>
        <end position="294"/>
    </location>
</feature>
<evidence type="ECO:0000256" key="1">
    <source>
        <dbReference type="ARBA" id="ARBA00004141"/>
    </source>
</evidence>
<evidence type="ECO:0000256" key="7">
    <source>
        <dbReference type="SAM" id="MobiDB-lite"/>
    </source>
</evidence>
<feature type="transmembrane region" description="Helical" evidence="8">
    <location>
        <begin position="49"/>
        <end position="68"/>
    </location>
</feature>
<dbReference type="AlphaFoldDB" id="A0A9P4NU30"/>
<dbReference type="PANTHER" id="PTHR23501">
    <property type="entry name" value="MAJOR FACILITATOR SUPERFAMILY"/>
    <property type="match status" value="1"/>
</dbReference>
<dbReference type="Gene3D" id="1.20.1720.10">
    <property type="entry name" value="Multidrug resistance protein D"/>
    <property type="match status" value="1"/>
</dbReference>